<keyword evidence="2" id="KW-1185">Reference proteome</keyword>
<dbReference type="Proteomes" id="UP000076727">
    <property type="component" value="Unassembled WGS sequence"/>
</dbReference>
<protein>
    <recommendedName>
        <fullName evidence="3">F-box domain-containing protein</fullName>
    </recommendedName>
</protein>
<gene>
    <name evidence="1" type="ORF">DAEQUDRAFT_812182</name>
</gene>
<name>A0A165PML0_9APHY</name>
<dbReference type="AlphaFoldDB" id="A0A165PML0"/>
<organism evidence="1 2">
    <name type="scientific">Daedalea quercina L-15889</name>
    <dbReference type="NCBI Taxonomy" id="1314783"/>
    <lineage>
        <taxon>Eukaryota</taxon>
        <taxon>Fungi</taxon>
        <taxon>Dikarya</taxon>
        <taxon>Basidiomycota</taxon>
        <taxon>Agaricomycotina</taxon>
        <taxon>Agaricomycetes</taxon>
        <taxon>Polyporales</taxon>
        <taxon>Fomitopsis</taxon>
    </lineage>
</organism>
<evidence type="ECO:0000313" key="2">
    <source>
        <dbReference type="Proteomes" id="UP000076727"/>
    </source>
</evidence>
<sequence length="505" mass="56244">MARKWALMLRVSKDAQGSKTLCSYLLPLEIYEDVIRLLRDDCAAIATCRAVCRTWYSLAHPLLFAAVSLGSTRTVSLFTSVAGRPHIAATVRTLSFTTGHLPYQGALNADLYRLHDTSNLFPTLLHMENLEELSIDGSHTILDLPKAFSRKLHAGCATFPMKRLKVCISNAPLSEAKLRLIILASPRLETFLFAQPQPHLFQPMTSSDRMQIAALWSRVHRMALSPRGSATTGQAPLDLSTAGRIGRISTLILEVAEPHFGFEREDMGYWMATATNAPYARIAARMAVDEHGQLYDGYAWDLLRTAGTRLESLRLNLTYHYLHIGIGTTPGFTGVDLLCRNSELRTIFVRANLTLHFISVFNGVLQVLSAVQPAHLSLQSICISLFVGQIELQEVDGYWHWQDQLDVHLARLFAQHPGVSVTLGIIRPMPIPDLSDYIRSLVDSLQRAWAAGGRLGVIWENDYPINSQDDVEADAYGGHEVSPFSLAVEPSWFVETGPRNLKQSW</sequence>
<dbReference type="EMBL" id="KV429067">
    <property type="protein sequence ID" value="KZT68395.1"/>
    <property type="molecule type" value="Genomic_DNA"/>
</dbReference>
<evidence type="ECO:0000313" key="1">
    <source>
        <dbReference type="EMBL" id="KZT68395.1"/>
    </source>
</evidence>
<evidence type="ECO:0008006" key="3">
    <source>
        <dbReference type="Google" id="ProtNLM"/>
    </source>
</evidence>
<proteinExistence type="predicted"/>
<dbReference type="OrthoDB" id="2784794at2759"/>
<reference evidence="1 2" key="1">
    <citation type="journal article" date="2016" name="Mol. Biol. Evol.">
        <title>Comparative Genomics of Early-Diverging Mushroom-Forming Fungi Provides Insights into the Origins of Lignocellulose Decay Capabilities.</title>
        <authorList>
            <person name="Nagy L.G."/>
            <person name="Riley R."/>
            <person name="Tritt A."/>
            <person name="Adam C."/>
            <person name="Daum C."/>
            <person name="Floudas D."/>
            <person name="Sun H."/>
            <person name="Yadav J.S."/>
            <person name="Pangilinan J."/>
            <person name="Larsson K.H."/>
            <person name="Matsuura K."/>
            <person name="Barry K."/>
            <person name="Labutti K."/>
            <person name="Kuo R."/>
            <person name="Ohm R.A."/>
            <person name="Bhattacharya S.S."/>
            <person name="Shirouzu T."/>
            <person name="Yoshinaga Y."/>
            <person name="Martin F.M."/>
            <person name="Grigoriev I.V."/>
            <person name="Hibbett D.S."/>
        </authorList>
    </citation>
    <scope>NUCLEOTIDE SEQUENCE [LARGE SCALE GENOMIC DNA]</scope>
    <source>
        <strain evidence="1 2">L-15889</strain>
    </source>
</reference>
<accession>A0A165PML0</accession>